<dbReference type="AlphaFoldDB" id="A0A160KRD6"/>
<gene>
    <name evidence="3" type="ORF">A6122_0734</name>
</gene>
<proteinExistence type="predicted"/>
<dbReference type="KEGG" id="rtn:A6122_0734"/>
<evidence type="ECO:0000313" key="4">
    <source>
        <dbReference type="Proteomes" id="UP000077071"/>
    </source>
</evidence>
<evidence type="ECO:0000256" key="2">
    <source>
        <dbReference type="SAM" id="Phobius"/>
    </source>
</evidence>
<keyword evidence="2" id="KW-0812">Transmembrane</keyword>
<dbReference type="STRING" id="33888.A6122_0734"/>
<dbReference type="Proteomes" id="UP000077071">
    <property type="component" value="Chromosome"/>
</dbReference>
<feature type="transmembrane region" description="Helical" evidence="2">
    <location>
        <begin position="46"/>
        <end position="69"/>
    </location>
</feature>
<name>A0A160KRD6_9MICO</name>
<evidence type="ECO:0000256" key="1">
    <source>
        <dbReference type="SAM" id="MobiDB-lite"/>
    </source>
</evidence>
<organism evidence="3 4">
    <name type="scientific">Rathayibacter tritici</name>
    <dbReference type="NCBI Taxonomy" id="33888"/>
    <lineage>
        <taxon>Bacteria</taxon>
        <taxon>Bacillati</taxon>
        <taxon>Actinomycetota</taxon>
        <taxon>Actinomycetes</taxon>
        <taxon>Micrococcales</taxon>
        <taxon>Microbacteriaceae</taxon>
        <taxon>Rathayibacter</taxon>
    </lineage>
</organism>
<reference evidence="3 4" key="1">
    <citation type="submission" date="2016-05" db="EMBL/GenBank/DDBJ databases">
        <title>Complete genome sequence of Rathayibacter tritici NCPPB 1953.</title>
        <authorList>
            <person name="Park J."/>
            <person name="Lee H.-H."/>
            <person name="Lee S.-W."/>
            <person name="Seo Y.-S."/>
        </authorList>
    </citation>
    <scope>NUCLEOTIDE SEQUENCE [LARGE SCALE GENOMIC DNA]</scope>
    <source>
        <strain evidence="3 4">NCPPB 1953</strain>
    </source>
</reference>
<keyword evidence="2" id="KW-0472">Membrane</keyword>
<evidence type="ECO:0000313" key="3">
    <source>
        <dbReference type="EMBL" id="AND15887.1"/>
    </source>
</evidence>
<keyword evidence="4" id="KW-1185">Reference proteome</keyword>
<feature type="region of interest" description="Disordered" evidence="1">
    <location>
        <begin position="194"/>
        <end position="231"/>
    </location>
</feature>
<accession>A0A160KRD6</accession>
<sequence length="231" mass="23513">MRARGTGVRTGGAAVLATLAWCRLVHSEVALSGAFGADDLEVPVKARIAASVVLAVGVALATAGCNLVAEQATRKIYDPSDGVGATIGDLAIRNAMIVSDDGEAGTLIVTLVNSTDEVLSVEVQFEGSAGRTSDTVDAVPGRTEVRPDSTEAVQMDGIDAVPGSLLPVYFQYGSEQGKELLVPVLTSALEAYSTLTPAPTPTPTRTPTADPARTALPTQSAEPGADAPAAQ</sequence>
<dbReference type="EMBL" id="CP015515">
    <property type="protein sequence ID" value="AND15887.1"/>
    <property type="molecule type" value="Genomic_DNA"/>
</dbReference>
<protein>
    <recommendedName>
        <fullName evidence="5">DNA modification methylase</fullName>
    </recommendedName>
</protein>
<evidence type="ECO:0008006" key="5">
    <source>
        <dbReference type="Google" id="ProtNLM"/>
    </source>
</evidence>
<keyword evidence="2" id="KW-1133">Transmembrane helix</keyword>
<feature type="compositionally biased region" description="Low complexity" evidence="1">
    <location>
        <begin position="205"/>
        <end position="218"/>
    </location>
</feature>
<dbReference type="PATRIC" id="fig|33888.3.peg.816"/>